<dbReference type="InterPro" id="IPR050883">
    <property type="entry name" value="PNGase"/>
</dbReference>
<dbReference type="Gene3D" id="1.20.1610.10">
    <property type="entry name" value="alpha-1,2-mannosidases domains"/>
    <property type="match status" value="1"/>
</dbReference>
<feature type="chain" id="PRO_5017558247" evidence="1">
    <location>
        <begin position="27"/>
        <end position="947"/>
    </location>
</feature>
<dbReference type="GO" id="GO:0005975">
    <property type="term" value="P:carbohydrate metabolic process"/>
    <property type="evidence" value="ECO:0007669"/>
    <property type="project" value="InterPro"/>
</dbReference>
<gene>
    <name evidence="4" type="ORF">BCF44_106369</name>
</gene>
<dbReference type="Proteomes" id="UP000256269">
    <property type="component" value="Unassembled WGS sequence"/>
</dbReference>
<dbReference type="Pfam" id="PF17678">
    <property type="entry name" value="Glyco_hydro_92N"/>
    <property type="match status" value="1"/>
</dbReference>
<dbReference type="PANTHER" id="PTHR12143:SF39">
    <property type="entry name" value="SECRETED PROTEIN"/>
    <property type="match status" value="1"/>
</dbReference>
<keyword evidence="5" id="KW-1185">Reference proteome</keyword>
<dbReference type="OrthoDB" id="9804511at2"/>
<dbReference type="InterPro" id="IPR012939">
    <property type="entry name" value="Glyco_hydro_92"/>
</dbReference>
<evidence type="ECO:0000256" key="1">
    <source>
        <dbReference type="SAM" id="SignalP"/>
    </source>
</evidence>
<dbReference type="GO" id="GO:0000224">
    <property type="term" value="F:peptide-N4-(N-acetyl-beta-glucosaminyl)asparagine amidase activity"/>
    <property type="evidence" value="ECO:0007669"/>
    <property type="project" value="TreeGrafter"/>
</dbReference>
<evidence type="ECO:0000313" key="5">
    <source>
        <dbReference type="Proteomes" id="UP000256269"/>
    </source>
</evidence>
<organism evidence="4 5">
    <name type="scientific">Kutzneria buriramensis</name>
    <dbReference type="NCBI Taxonomy" id="1045776"/>
    <lineage>
        <taxon>Bacteria</taxon>
        <taxon>Bacillati</taxon>
        <taxon>Actinomycetota</taxon>
        <taxon>Actinomycetes</taxon>
        <taxon>Pseudonocardiales</taxon>
        <taxon>Pseudonocardiaceae</taxon>
        <taxon>Kutzneria</taxon>
    </lineage>
</organism>
<proteinExistence type="predicted"/>
<dbReference type="RefSeq" id="WP_116175832.1">
    <property type="nucleotide sequence ID" value="NZ_CP144375.1"/>
</dbReference>
<dbReference type="Gene3D" id="2.70.98.10">
    <property type="match status" value="1"/>
</dbReference>
<dbReference type="GO" id="GO:0030246">
    <property type="term" value="F:carbohydrate binding"/>
    <property type="evidence" value="ECO:0007669"/>
    <property type="project" value="InterPro"/>
</dbReference>
<dbReference type="EMBL" id="QUNO01000006">
    <property type="protein sequence ID" value="REH47204.1"/>
    <property type="molecule type" value="Genomic_DNA"/>
</dbReference>
<keyword evidence="1" id="KW-0732">Signal</keyword>
<dbReference type="Gene3D" id="3.30.2080.10">
    <property type="entry name" value="GH92 mannosidase domain"/>
    <property type="match status" value="1"/>
</dbReference>
<feature type="domain" description="Glycosyl hydrolase family 92 N-terminal" evidence="3">
    <location>
        <begin position="32"/>
        <end position="282"/>
    </location>
</feature>
<feature type="signal peptide" evidence="1">
    <location>
        <begin position="1"/>
        <end position="26"/>
    </location>
</feature>
<reference evidence="4 5" key="1">
    <citation type="submission" date="2018-08" db="EMBL/GenBank/DDBJ databases">
        <title>Genomic Encyclopedia of Archaeal and Bacterial Type Strains, Phase II (KMG-II): from individual species to whole genera.</title>
        <authorList>
            <person name="Goeker M."/>
        </authorList>
    </citation>
    <scope>NUCLEOTIDE SEQUENCE [LARGE SCALE GENOMIC DNA]</scope>
    <source>
        <strain evidence="4 5">DSM 45791</strain>
    </source>
</reference>
<dbReference type="AlphaFoldDB" id="A0A3E0HL52"/>
<evidence type="ECO:0000313" key="4">
    <source>
        <dbReference type="EMBL" id="REH47204.1"/>
    </source>
</evidence>
<protein>
    <submittedName>
        <fullName evidence="4">Putative alpha-1,2-mannosidase</fullName>
    </submittedName>
</protein>
<dbReference type="InterPro" id="IPR014718">
    <property type="entry name" value="GH-type_carb-bd"/>
</dbReference>
<dbReference type="InterPro" id="IPR041371">
    <property type="entry name" value="GH92_N"/>
</dbReference>
<feature type="domain" description="Glycosyl hydrolase family 92" evidence="2">
    <location>
        <begin position="288"/>
        <end position="747"/>
    </location>
</feature>
<dbReference type="Pfam" id="PF07971">
    <property type="entry name" value="Glyco_hydro_92"/>
    <property type="match status" value="1"/>
</dbReference>
<dbReference type="Gene3D" id="1.20.1050.60">
    <property type="entry name" value="alpha-1,2-mannosidase"/>
    <property type="match status" value="1"/>
</dbReference>
<dbReference type="InterPro" id="IPR008928">
    <property type="entry name" value="6-hairpin_glycosidase_sf"/>
</dbReference>
<dbReference type="NCBIfam" id="TIGR01180">
    <property type="entry name" value="aman2_put"/>
    <property type="match status" value="1"/>
</dbReference>
<evidence type="ECO:0000259" key="3">
    <source>
        <dbReference type="Pfam" id="PF17678"/>
    </source>
</evidence>
<accession>A0A3E0HL52</accession>
<evidence type="ECO:0000259" key="2">
    <source>
        <dbReference type="Pfam" id="PF07971"/>
    </source>
</evidence>
<dbReference type="GO" id="GO:0006516">
    <property type="term" value="P:glycoprotein catabolic process"/>
    <property type="evidence" value="ECO:0007669"/>
    <property type="project" value="TreeGrafter"/>
</dbReference>
<dbReference type="GO" id="GO:0005829">
    <property type="term" value="C:cytosol"/>
    <property type="evidence" value="ECO:0007669"/>
    <property type="project" value="TreeGrafter"/>
</dbReference>
<dbReference type="InterPro" id="IPR005887">
    <property type="entry name" value="GH92_a_mannosidase_put"/>
</dbReference>
<comment type="caution">
    <text evidence="4">The sequence shown here is derived from an EMBL/GenBank/DDBJ whole genome shotgun (WGS) entry which is preliminary data.</text>
</comment>
<dbReference type="SUPFAM" id="SSF48208">
    <property type="entry name" value="Six-hairpin glycosidases"/>
    <property type="match status" value="1"/>
</dbReference>
<dbReference type="PANTHER" id="PTHR12143">
    <property type="entry name" value="PEPTIDE N-GLYCANASE PNGASE -RELATED"/>
    <property type="match status" value="1"/>
</dbReference>
<name>A0A3E0HL52_9PSEU</name>
<sequence>MRPPALIVAVLVALSAVVGVPTVAVADPVGSVNPFIGTQNNPNASYPPFGKGYGNTFPGATTPFGMVQFSPDTFNTASGADNWGGYEYPANQIRGFSLTHLDGTGCEGSFGFHDLPFMPYTGSLNGNGSLPSSPATSAATYRSGFSHSTESASPGRYAVTLANGAKVELTATTRTGMARFTFPAGKPATVLINAGGSANGDSASAVSVSGNTVTGSARTTGTCGGGSYTVYFSATFDQSVSNFGTWNGGTVTARGTSASGASTGTYLTFPAGSTVTVRVGLSYVRTGNAAANVSAENPSASFDTVAANAASTWAAKLGAVRATGGSATQQSVFYTALYHALLHPNVFDDANGEYLGMDGQSHTVAAGHHQYANFSGWDVYRSEVQLITLLFPSVGADMAQSLTNDATQAGSWYNWPYANVPINIMNGDSLESIISSIYSFGGTGFNAAGALSSMVSTQSLPATKTIRGGLYEYAGTGYIPRGTANVWGPGATTLEYAIDDFGIAQLAGRLGDTADYNAFMQRAQNWQNLFSPATKSITPRYQNGLFATDYNLNSDNNDQFVEGTGTQYSWMVPQNVAALVAKMGGNAAVSSRLDTFFTQLNAGVVNGAFAWLTNEPGIGSPYLYDWVGAPSKTQALVRRVLSSLFTNAPNGLQGNDDLGELSASYVWGALGMYPSITGRAELVLASPIFTQAVITRDNGRVITVNASASSDSNQYVSAVAVNGVGQTKTWLPESFVANGGTVDFTMTGSPTSWGTGSGDAPPSFSDGQNGFDNIGASNDGSATTANLDSSGHSYSTQALAAAGIQPGGTVSANGMSFTWPSAAPGKPDNWLVNGQVIDLGGRSASRISFLGSASNGPATGTATVTYTDGSTSQVSITMTDWAVGTAQSGDTIAATLSHWNAADGSSLQTYLFATTPVALTVGKQVRSVTLPASTDQGAMHIFAVSAI</sequence>